<dbReference type="Gene3D" id="1.25.40.10">
    <property type="entry name" value="Tetratricopeptide repeat domain"/>
    <property type="match status" value="1"/>
</dbReference>
<dbReference type="RefSeq" id="WP_197311997.1">
    <property type="nucleotide sequence ID" value="NZ_JADZLT010000052.1"/>
</dbReference>
<protein>
    <submittedName>
        <fullName evidence="1">Uncharacterized protein</fullName>
    </submittedName>
</protein>
<name>A0A931I3S1_9HYPH</name>
<comment type="caution">
    <text evidence="1">The sequence shown here is derived from an EMBL/GenBank/DDBJ whole genome shotgun (WGS) entry which is preliminary data.</text>
</comment>
<organism evidence="1 2">
    <name type="scientific">Methylobrevis albus</name>
    <dbReference type="NCBI Taxonomy" id="2793297"/>
    <lineage>
        <taxon>Bacteria</taxon>
        <taxon>Pseudomonadati</taxon>
        <taxon>Pseudomonadota</taxon>
        <taxon>Alphaproteobacteria</taxon>
        <taxon>Hyphomicrobiales</taxon>
        <taxon>Pleomorphomonadaceae</taxon>
        <taxon>Methylobrevis</taxon>
    </lineage>
</organism>
<dbReference type="EMBL" id="JADZLT010000052">
    <property type="protein sequence ID" value="MBH0238909.1"/>
    <property type="molecule type" value="Genomic_DNA"/>
</dbReference>
<dbReference type="AlphaFoldDB" id="A0A931I3S1"/>
<gene>
    <name evidence="1" type="ORF">I5731_13835</name>
</gene>
<sequence length="216" mass="23243">MLDPKSAADDLGPDRGDELLAEAAAAPAEGRNLDCIRLLDETAPGDAPPQRTRLRIEATAAENAGLPQRAVATWDALAALDALAPEDRVTVARARIKAGAVARGFAEFAALLRDPGAGFRAATVAAPLHEKLRNYAAALEVWQQAYKFHPGFVAKFDRILKERQHAMASQQYTHYKTLTERLDERLPDDDSLVFAGSDTLVGAGICNAPAAWQNFA</sequence>
<evidence type="ECO:0000313" key="1">
    <source>
        <dbReference type="EMBL" id="MBH0238909.1"/>
    </source>
</evidence>
<proteinExistence type="predicted"/>
<keyword evidence="2" id="KW-1185">Reference proteome</keyword>
<evidence type="ECO:0000313" key="2">
    <source>
        <dbReference type="Proteomes" id="UP000631694"/>
    </source>
</evidence>
<dbReference type="Proteomes" id="UP000631694">
    <property type="component" value="Unassembled WGS sequence"/>
</dbReference>
<accession>A0A931I3S1</accession>
<dbReference type="InterPro" id="IPR011990">
    <property type="entry name" value="TPR-like_helical_dom_sf"/>
</dbReference>
<reference evidence="1" key="1">
    <citation type="submission" date="2020-12" db="EMBL/GenBank/DDBJ databases">
        <title>Methylobrevis albus sp. nov., isolated from fresh water lack sediment.</title>
        <authorList>
            <person name="Zou Q."/>
        </authorList>
    </citation>
    <scope>NUCLEOTIDE SEQUENCE</scope>
    <source>
        <strain evidence="1">L22</strain>
    </source>
</reference>